<reference evidence="1 2" key="1">
    <citation type="submission" date="2022-04" db="EMBL/GenBank/DDBJ databases">
        <title>Spirosoma sp. strain RP8 genome sequencing and assembly.</title>
        <authorList>
            <person name="Jung Y."/>
        </authorList>
    </citation>
    <scope>NUCLEOTIDE SEQUENCE [LARGE SCALE GENOMIC DNA]</scope>
    <source>
        <strain evidence="1 2">RP8</strain>
    </source>
</reference>
<dbReference type="EMBL" id="JALPRF010000012">
    <property type="protein sequence ID" value="MCK8495799.1"/>
    <property type="molecule type" value="Genomic_DNA"/>
</dbReference>
<sequence length="313" mass="35361">MRKNHFVKHLLWSIVLLSGTIGCHQEPAIPASGIPQTCQVYSIANVNESVHDTTFYQYNTFGHVAESIYKQVTSGRLTASIKQSFTYSADYFLTTQTEQSIVYSASGSPTQEIKSYTYAYQDGLLQQVAITNTQSGQSLGFRLYTYEGGKLKTYAETNAQRTPLRSYTYDGSGKLIQFTDSGIAATITNGKITKRTLSDGQIIEYQFDSQGQLISEKTTLPASKTERTYTYTYDNRPYWNKTQLLLRGIPSPDIGGHTFLHNIANSRLVEIQNNRTVRDQSFTYQYNFNKANYSTGYSRSDGFRQRIVYANCL</sequence>
<proteinExistence type="predicted"/>
<evidence type="ECO:0000313" key="2">
    <source>
        <dbReference type="Proteomes" id="UP001202180"/>
    </source>
</evidence>
<dbReference type="InterPro" id="IPR006530">
    <property type="entry name" value="YD"/>
</dbReference>
<gene>
    <name evidence="1" type="ORF">M0L20_28290</name>
</gene>
<accession>A0ABT0HUC7</accession>
<comment type="caution">
    <text evidence="1">The sequence shown here is derived from an EMBL/GenBank/DDBJ whole genome shotgun (WGS) entry which is preliminary data.</text>
</comment>
<dbReference type="RefSeq" id="WP_248480556.1">
    <property type="nucleotide sequence ID" value="NZ_JALPRF010000012.1"/>
</dbReference>
<name>A0ABT0HUC7_9BACT</name>
<keyword evidence="2" id="KW-1185">Reference proteome</keyword>
<organism evidence="1 2">
    <name type="scientific">Spirosoma liriopis</name>
    <dbReference type="NCBI Taxonomy" id="2937440"/>
    <lineage>
        <taxon>Bacteria</taxon>
        <taxon>Pseudomonadati</taxon>
        <taxon>Bacteroidota</taxon>
        <taxon>Cytophagia</taxon>
        <taxon>Cytophagales</taxon>
        <taxon>Cytophagaceae</taxon>
        <taxon>Spirosoma</taxon>
    </lineage>
</organism>
<evidence type="ECO:0000313" key="1">
    <source>
        <dbReference type="EMBL" id="MCK8495799.1"/>
    </source>
</evidence>
<dbReference type="Proteomes" id="UP001202180">
    <property type="component" value="Unassembled WGS sequence"/>
</dbReference>
<dbReference type="PROSITE" id="PS51257">
    <property type="entry name" value="PROKAR_LIPOPROTEIN"/>
    <property type="match status" value="1"/>
</dbReference>
<evidence type="ECO:0008006" key="3">
    <source>
        <dbReference type="Google" id="ProtNLM"/>
    </source>
</evidence>
<dbReference type="NCBIfam" id="TIGR01643">
    <property type="entry name" value="YD_repeat_2x"/>
    <property type="match status" value="1"/>
</dbReference>
<protein>
    <recommendedName>
        <fullName evidence="3">RHS repeat protein</fullName>
    </recommendedName>
</protein>
<dbReference type="Gene3D" id="2.180.10.10">
    <property type="entry name" value="RHS repeat-associated core"/>
    <property type="match status" value="1"/>
</dbReference>